<dbReference type="PANTHER" id="PTHR33055:SF3">
    <property type="entry name" value="PUTATIVE TRANSPOSASE FOR IS117-RELATED"/>
    <property type="match status" value="1"/>
</dbReference>
<dbReference type="AlphaFoldDB" id="A0A7X4RV89"/>
<dbReference type="EMBL" id="WEKT01000035">
    <property type="protein sequence ID" value="MZI94701.1"/>
    <property type="molecule type" value="Genomic_DNA"/>
</dbReference>
<dbReference type="GO" id="GO:0006313">
    <property type="term" value="P:DNA transposition"/>
    <property type="evidence" value="ECO:0007669"/>
    <property type="project" value="InterPro"/>
</dbReference>
<evidence type="ECO:0000259" key="2">
    <source>
        <dbReference type="Pfam" id="PF02371"/>
    </source>
</evidence>
<comment type="caution">
    <text evidence="3">The sequence shown here is derived from an EMBL/GenBank/DDBJ whole genome shotgun (WGS) entry which is preliminary data.</text>
</comment>
<reference evidence="3 4" key="1">
    <citation type="submission" date="2019-10" db="EMBL/GenBank/DDBJ databases">
        <title>Vibrio sp. nov. isolated from a shrimp pond.</title>
        <authorList>
            <person name="Gomez-Gil B."/>
            <person name="Enciso-Ibarra J."/>
            <person name="Enciso-Ibarra K."/>
            <person name="Bolan-Mejia C."/>
        </authorList>
    </citation>
    <scope>NUCLEOTIDE SEQUENCE [LARGE SCALE GENOMIC DNA]</scope>
    <source>
        <strain evidence="3 4">CAIM 722</strain>
    </source>
</reference>
<evidence type="ECO:0000259" key="1">
    <source>
        <dbReference type="Pfam" id="PF01548"/>
    </source>
</evidence>
<feature type="domain" description="Transposase IS110-like N-terminal" evidence="1">
    <location>
        <begin position="7"/>
        <end position="146"/>
    </location>
</feature>
<gene>
    <name evidence="3" type="ORF">F9817_16085</name>
</gene>
<dbReference type="Proteomes" id="UP000462621">
    <property type="component" value="Unassembled WGS sequence"/>
</dbReference>
<dbReference type="Pfam" id="PF02371">
    <property type="entry name" value="Transposase_20"/>
    <property type="match status" value="1"/>
</dbReference>
<evidence type="ECO:0000313" key="3">
    <source>
        <dbReference type="EMBL" id="MZI94701.1"/>
    </source>
</evidence>
<accession>A0A7X4RV89</accession>
<dbReference type="PANTHER" id="PTHR33055">
    <property type="entry name" value="TRANSPOSASE FOR INSERTION SEQUENCE ELEMENT IS1111A"/>
    <property type="match status" value="1"/>
</dbReference>
<dbReference type="InterPro" id="IPR003346">
    <property type="entry name" value="Transposase_20"/>
</dbReference>
<proteinExistence type="predicted"/>
<dbReference type="InterPro" id="IPR047650">
    <property type="entry name" value="Transpos_IS110"/>
</dbReference>
<feature type="domain" description="Transposase IS116/IS110/IS902 C-terminal" evidence="2">
    <location>
        <begin position="212"/>
        <end position="289"/>
    </location>
</feature>
<dbReference type="GO" id="GO:0004803">
    <property type="term" value="F:transposase activity"/>
    <property type="evidence" value="ECO:0007669"/>
    <property type="project" value="InterPro"/>
</dbReference>
<evidence type="ECO:0000313" key="4">
    <source>
        <dbReference type="Proteomes" id="UP000462621"/>
    </source>
</evidence>
<sequence length="341" mass="38644">MKCSVISIDLAKNVFQICALDEKRQVLFNKKVKRTQLLQELALFEPTLVVTEACYSSNPWGRRIQALGHTVKCVPAFMVKPFVVGGKNDRNDALAIAEAALRPKIRFVEIKSVEQQDIQSLFQIRQLLIRQKNALSNQLRGLLAEYGEVMPKGYVHLRKLLPDVLENPNNELSNISREFFHQINDNILAISNQIKEIETKIESLIQNKPSHQRISQIPGVGPIISSAIHAFVNDASAFKNGRQFSAWIGLTPKQYASGETNRLGNITKRGNSALRRLLIQGSHILIIHCEKTDTPFNLWLRQLKQRMPRGKCVVAVANKLARVIWHILAHDEAFSQEKVCY</sequence>
<keyword evidence="4" id="KW-1185">Reference proteome</keyword>
<dbReference type="Pfam" id="PF01548">
    <property type="entry name" value="DEDD_Tnp_IS110"/>
    <property type="match status" value="1"/>
</dbReference>
<dbReference type="GO" id="GO:0003677">
    <property type="term" value="F:DNA binding"/>
    <property type="evidence" value="ECO:0007669"/>
    <property type="project" value="InterPro"/>
</dbReference>
<name>A0A7X4RV89_9VIBR</name>
<dbReference type="NCBIfam" id="NF033542">
    <property type="entry name" value="transpos_IS110"/>
    <property type="match status" value="1"/>
</dbReference>
<protein>
    <submittedName>
        <fullName evidence="3">IS110 family transposase</fullName>
    </submittedName>
</protein>
<dbReference type="InterPro" id="IPR002525">
    <property type="entry name" value="Transp_IS110-like_N"/>
</dbReference>
<dbReference type="RefSeq" id="WP_161157180.1">
    <property type="nucleotide sequence ID" value="NZ_WEKT01000035.1"/>
</dbReference>
<organism evidence="3 4">
    <name type="scientific">Vibrio eleionomae</name>
    <dbReference type="NCBI Taxonomy" id="2653505"/>
    <lineage>
        <taxon>Bacteria</taxon>
        <taxon>Pseudomonadati</taxon>
        <taxon>Pseudomonadota</taxon>
        <taxon>Gammaproteobacteria</taxon>
        <taxon>Vibrionales</taxon>
        <taxon>Vibrionaceae</taxon>
        <taxon>Vibrio</taxon>
    </lineage>
</organism>